<proteinExistence type="predicted"/>
<organism evidence="1 2">
    <name type="scientific">Xanthomonas bromi</name>
    <dbReference type="NCBI Taxonomy" id="56449"/>
    <lineage>
        <taxon>Bacteria</taxon>
        <taxon>Pseudomonadati</taxon>
        <taxon>Pseudomonadota</taxon>
        <taxon>Gammaproteobacteria</taxon>
        <taxon>Lysobacterales</taxon>
        <taxon>Lysobacteraceae</taxon>
        <taxon>Xanthomonas</taxon>
    </lineage>
</organism>
<dbReference type="Proteomes" id="UP000239710">
    <property type="component" value="Unassembled WGS sequence"/>
</dbReference>
<accession>A0ABX5BKP8</accession>
<comment type="caution">
    <text evidence="1">The sequence shown here is derived from an EMBL/GenBank/DDBJ whole genome shotgun (WGS) entry which is preliminary data.</text>
</comment>
<evidence type="ECO:0000313" key="1">
    <source>
        <dbReference type="EMBL" id="PPV05180.1"/>
    </source>
</evidence>
<evidence type="ECO:0000313" key="2">
    <source>
        <dbReference type="Proteomes" id="UP000239710"/>
    </source>
</evidence>
<gene>
    <name evidence="1" type="ORF">XbrCFBP1976_18295</name>
</gene>
<protein>
    <submittedName>
        <fullName evidence="1">Uncharacterized protein</fullName>
    </submittedName>
</protein>
<name>A0ABX5BKP8_9XANT</name>
<keyword evidence="2" id="KW-1185">Reference proteome</keyword>
<sequence length="84" mass="9607">MKGVIYCASFHGCIGKYYPRKIMLTASEGLLRLLDIRYHSFDASNDYRANVIELAQLRTIRRAGKLDTHKAGKFGERFGILKEI</sequence>
<reference evidence="1 2" key="1">
    <citation type="submission" date="2016-08" db="EMBL/GenBank/DDBJ databases">
        <title>Evolution of the type three secretion system and type three effector repertoires in Xanthomonas.</title>
        <authorList>
            <person name="Merda D."/>
            <person name="Briand M."/>
            <person name="Bosis E."/>
            <person name="Rousseau C."/>
            <person name="Portier P."/>
            <person name="Jacques M.-A."/>
            <person name="Fischer-Le Saux M."/>
        </authorList>
    </citation>
    <scope>NUCLEOTIDE SEQUENCE [LARGE SCALE GENOMIC DNA]</scope>
    <source>
        <strain evidence="1 2">CFBP1976</strain>
    </source>
</reference>
<dbReference type="EMBL" id="MDCE01000035">
    <property type="protein sequence ID" value="PPV05180.1"/>
    <property type="molecule type" value="Genomic_DNA"/>
</dbReference>